<dbReference type="GO" id="GO:0005351">
    <property type="term" value="F:carbohydrate:proton symporter activity"/>
    <property type="evidence" value="ECO:0007669"/>
    <property type="project" value="TreeGrafter"/>
</dbReference>
<dbReference type="VEuPathDB" id="FungiDB:ASPZODRAFT_18032"/>
<comment type="similarity">
    <text evidence="2">Belongs to the major facilitator superfamily. Sugar transporter (TC 2.A.1.1) family.</text>
</comment>
<dbReference type="RefSeq" id="XP_022579632.1">
    <property type="nucleotide sequence ID" value="XM_022727136.1"/>
</dbReference>
<keyword evidence="3 6" id="KW-0812">Transmembrane</keyword>
<feature type="transmembrane region" description="Helical" evidence="6">
    <location>
        <begin position="45"/>
        <end position="61"/>
    </location>
</feature>
<name>A0A1L9SDB0_9EURO</name>
<dbReference type="EMBL" id="KV878346">
    <property type="protein sequence ID" value="OJJ45122.1"/>
    <property type="molecule type" value="Genomic_DNA"/>
</dbReference>
<proteinExistence type="inferred from homology"/>
<evidence type="ECO:0000256" key="5">
    <source>
        <dbReference type="ARBA" id="ARBA00023136"/>
    </source>
</evidence>
<organism evidence="8 9">
    <name type="scientific">Penicilliopsis zonata CBS 506.65</name>
    <dbReference type="NCBI Taxonomy" id="1073090"/>
    <lineage>
        <taxon>Eukaryota</taxon>
        <taxon>Fungi</taxon>
        <taxon>Dikarya</taxon>
        <taxon>Ascomycota</taxon>
        <taxon>Pezizomycotina</taxon>
        <taxon>Eurotiomycetes</taxon>
        <taxon>Eurotiomycetidae</taxon>
        <taxon>Eurotiales</taxon>
        <taxon>Aspergillaceae</taxon>
        <taxon>Penicilliopsis</taxon>
    </lineage>
</organism>
<dbReference type="PROSITE" id="PS50850">
    <property type="entry name" value="MFS"/>
    <property type="match status" value="1"/>
</dbReference>
<evidence type="ECO:0000313" key="8">
    <source>
        <dbReference type="EMBL" id="OJJ45122.1"/>
    </source>
</evidence>
<keyword evidence="5 6" id="KW-0472">Membrane</keyword>
<feature type="domain" description="Major facilitator superfamily (MFS) profile" evidence="7">
    <location>
        <begin position="48"/>
        <end position="502"/>
    </location>
</feature>
<evidence type="ECO:0000256" key="3">
    <source>
        <dbReference type="ARBA" id="ARBA00022692"/>
    </source>
</evidence>
<feature type="transmembrane region" description="Helical" evidence="6">
    <location>
        <begin position="185"/>
        <end position="207"/>
    </location>
</feature>
<evidence type="ECO:0000259" key="7">
    <source>
        <dbReference type="PROSITE" id="PS50850"/>
    </source>
</evidence>
<feature type="transmembrane region" description="Helical" evidence="6">
    <location>
        <begin position="219"/>
        <end position="241"/>
    </location>
</feature>
<dbReference type="GeneID" id="34613600"/>
<gene>
    <name evidence="8" type="ORF">ASPZODRAFT_18032</name>
</gene>
<evidence type="ECO:0000256" key="1">
    <source>
        <dbReference type="ARBA" id="ARBA00004141"/>
    </source>
</evidence>
<evidence type="ECO:0000256" key="2">
    <source>
        <dbReference type="ARBA" id="ARBA00010992"/>
    </source>
</evidence>
<dbReference type="Proteomes" id="UP000184188">
    <property type="component" value="Unassembled WGS sequence"/>
</dbReference>
<dbReference type="PANTHER" id="PTHR48022">
    <property type="entry name" value="PLASTIDIC GLUCOSE TRANSPORTER 4"/>
    <property type="match status" value="1"/>
</dbReference>
<dbReference type="InterPro" id="IPR036259">
    <property type="entry name" value="MFS_trans_sf"/>
</dbReference>
<dbReference type="OrthoDB" id="6612291at2759"/>
<accession>A0A1L9SDB0</accession>
<feature type="transmembrane region" description="Helical" evidence="6">
    <location>
        <begin position="446"/>
        <end position="468"/>
    </location>
</feature>
<feature type="transmembrane region" description="Helical" evidence="6">
    <location>
        <begin position="480"/>
        <end position="498"/>
    </location>
</feature>
<reference evidence="9" key="1">
    <citation type="journal article" date="2017" name="Genome Biol.">
        <title>Comparative genomics reveals high biological diversity and specific adaptations in the industrially and medically important fungal genus Aspergillus.</title>
        <authorList>
            <person name="de Vries R.P."/>
            <person name="Riley R."/>
            <person name="Wiebenga A."/>
            <person name="Aguilar-Osorio G."/>
            <person name="Amillis S."/>
            <person name="Uchima C.A."/>
            <person name="Anderluh G."/>
            <person name="Asadollahi M."/>
            <person name="Askin M."/>
            <person name="Barry K."/>
            <person name="Battaglia E."/>
            <person name="Bayram O."/>
            <person name="Benocci T."/>
            <person name="Braus-Stromeyer S.A."/>
            <person name="Caldana C."/>
            <person name="Canovas D."/>
            <person name="Cerqueira G.C."/>
            <person name="Chen F."/>
            <person name="Chen W."/>
            <person name="Choi C."/>
            <person name="Clum A."/>
            <person name="Dos Santos R.A."/>
            <person name="Damasio A.R."/>
            <person name="Diallinas G."/>
            <person name="Emri T."/>
            <person name="Fekete E."/>
            <person name="Flipphi M."/>
            <person name="Freyberg S."/>
            <person name="Gallo A."/>
            <person name="Gournas C."/>
            <person name="Habgood R."/>
            <person name="Hainaut M."/>
            <person name="Harispe M.L."/>
            <person name="Henrissat B."/>
            <person name="Hilden K.S."/>
            <person name="Hope R."/>
            <person name="Hossain A."/>
            <person name="Karabika E."/>
            <person name="Karaffa L."/>
            <person name="Karanyi Z."/>
            <person name="Krasevec N."/>
            <person name="Kuo A."/>
            <person name="Kusch H."/>
            <person name="LaButti K."/>
            <person name="Lagendijk E.L."/>
            <person name="Lapidus A."/>
            <person name="Levasseur A."/>
            <person name="Lindquist E."/>
            <person name="Lipzen A."/>
            <person name="Logrieco A.F."/>
            <person name="MacCabe A."/>
            <person name="Maekelae M.R."/>
            <person name="Malavazi I."/>
            <person name="Melin P."/>
            <person name="Meyer V."/>
            <person name="Mielnichuk N."/>
            <person name="Miskei M."/>
            <person name="Molnar A.P."/>
            <person name="Mule G."/>
            <person name="Ngan C.Y."/>
            <person name="Orejas M."/>
            <person name="Orosz E."/>
            <person name="Ouedraogo J.P."/>
            <person name="Overkamp K.M."/>
            <person name="Park H.-S."/>
            <person name="Perrone G."/>
            <person name="Piumi F."/>
            <person name="Punt P.J."/>
            <person name="Ram A.F."/>
            <person name="Ramon A."/>
            <person name="Rauscher S."/>
            <person name="Record E."/>
            <person name="Riano-Pachon D.M."/>
            <person name="Robert V."/>
            <person name="Roehrig J."/>
            <person name="Ruller R."/>
            <person name="Salamov A."/>
            <person name="Salih N.S."/>
            <person name="Samson R.A."/>
            <person name="Sandor E."/>
            <person name="Sanguinetti M."/>
            <person name="Schuetze T."/>
            <person name="Sepcic K."/>
            <person name="Shelest E."/>
            <person name="Sherlock G."/>
            <person name="Sophianopoulou V."/>
            <person name="Squina F.M."/>
            <person name="Sun H."/>
            <person name="Susca A."/>
            <person name="Todd R.B."/>
            <person name="Tsang A."/>
            <person name="Unkles S.E."/>
            <person name="van de Wiele N."/>
            <person name="van Rossen-Uffink D."/>
            <person name="Oliveira J.V."/>
            <person name="Vesth T.C."/>
            <person name="Visser J."/>
            <person name="Yu J.-H."/>
            <person name="Zhou M."/>
            <person name="Andersen M.R."/>
            <person name="Archer D.B."/>
            <person name="Baker S.E."/>
            <person name="Benoit I."/>
            <person name="Brakhage A.A."/>
            <person name="Braus G.H."/>
            <person name="Fischer R."/>
            <person name="Frisvad J.C."/>
            <person name="Goldman G.H."/>
            <person name="Houbraken J."/>
            <person name="Oakley B."/>
            <person name="Pocsi I."/>
            <person name="Scazzocchio C."/>
            <person name="Seiboth B."/>
            <person name="vanKuyk P.A."/>
            <person name="Wortman J."/>
            <person name="Dyer P.S."/>
            <person name="Grigoriev I.V."/>
        </authorList>
    </citation>
    <scope>NUCLEOTIDE SEQUENCE [LARGE SCALE GENOMIC DNA]</scope>
    <source>
        <strain evidence="9">CBS 506.65</strain>
    </source>
</reference>
<dbReference type="InterPro" id="IPR020846">
    <property type="entry name" value="MFS_dom"/>
</dbReference>
<feature type="transmembrane region" description="Helical" evidence="6">
    <location>
        <begin position="126"/>
        <end position="144"/>
    </location>
</feature>
<dbReference type="InterPro" id="IPR005828">
    <property type="entry name" value="MFS_sugar_transport-like"/>
</dbReference>
<evidence type="ECO:0000256" key="6">
    <source>
        <dbReference type="SAM" id="Phobius"/>
    </source>
</evidence>
<evidence type="ECO:0000313" key="9">
    <source>
        <dbReference type="Proteomes" id="UP000184188"/>
    </source>
</evidence>
<feature type="transmembrane region" description="Helical" evidence="6">
    <location>
        <begin position="410"/>
        <end position="434"/>
    </location>
</feature>
<dbReference type="PANTHER" id="PTHR48022:SF2">
    <property type="entry name" value="PLASTIDIC GLUCOSE TRANSPORTER 4"/>
    <property type="match status" value="1"/>
</dbReference>
<dbReference type="InterPro" id="IPR050360">
    <property type="entry name" value="MFS_Sugar_Transporters"/>
</dbReference>
<dbReference type="Gene3D" id="1.20.1250.20">
    <property type="entry name" value="MFS general substrate transporter like domains"/>
    <property type="match status" value="1"/>
</dbReference>
<keyword evidence="9" id="KW-1185">Reference proteome</keyword>
<sequence>MEKAEITHEEFHEDPSRLVELSAAQEATLQESKSIRQTFREDRKVFAVLAAALASALILGTDTTAVNSLVGSQSFCYVMGEGYMSNGKYAVRPETVSIWSAVAAPAQVMGQFLMGPIADIFGRRAVIFFNVAVMIVGVVIEFIAPNWKVFALAKFILAFVSGLTQATAPMYISELAPRNARGLMIALYLFIGNFGDMLSVILCYVGQQTWPDASDKWAYRMPLCVCLCLPVVVLTAQLFLLCESPSWLIIHGKNEQARKTLKFMYPRRSEDEIELIYAEYEYTLGQEAEQRAMMKQSSFAELFKGKDLRRTFCAFFPPITASLAGNVLTGPQKTYFFTLSGQSNSLASTCIAIAIGIVSISFVFALSEVKHVGRRRLLLTGQTGLLFSMIGIGVTALVMGEPYGTQAGKIMLGFLCIGVFSATLGPNGCGWIYIGESGSLRLRAKTATIGTMGNGVVGVVYNVAIPYMLETNRLGVGGSALYFAAFGVIDVLVTYFFIPDFTGRSYAQIDELFHRQVPARKFRSTVCTGNYGQDILHRKIDN</sequence>
<dbReference type="AlphaFoldDB" id="A0A1L9SDB0"/>
<dbReference type="GO" id="GO:0016020">
    <property type="term" value="C:membrane"/>
    <property type="evidence" value="ECO:0007669"/>
    <property type="project" value="UniProtKB-SubCell"/>
</dbReference>
<feature type="transmembrane region" description="Helical" evidence="6">
    <location>
        <begin position="345"/>
        <end position="365"/>
    </location>
</feature>
<dbReference type="SUPFAM" id="SSF103473">
    <property type="entry name" value="MFS general substrate transporter"/>
    <property type="match status" value="1"/>
</dbReference>
<dbReference type="Pfam" id="PF00083">
    <property type="entry name" value="Sugar_tr"/>
    <property type="match status" value="1"/>
</dbReference>
<feature type="transmembrane region" description="Helical" evidence="6">
    <location>
        <begin position="377"/>
        <end position="398"/>
    </location>
</feature>
<feature type="transmembrane region" description="Helical" evidence="6">
    <location>
        <begin position="150"/>
        <end position="173"/>
    </location>
</feature>
<keyword evidence="4 6" id="KW-1133">Transmembrane helix</keyword>
<evidence type="ECO:0000256" key="4">
    <source>
        <dbReference type="ARBA" id="ARBA00022989"/>
    </source>
</evidence>
<protein>
    <recommendedName>
        <fullName evidence="7">Major facilitator superfamily (MFS) profile domain-containing protein</fullName>
    </recommendedName>
</protein>
<comment type="subcellular location">
    <subcellularLocation>
        <location evidence="1">Membrane</location>
        <topology evidence="1">Multi-pass membrane protein</topology>
    </subcellularLocation>
</comment>